<evidence type="ECO:0000256" key="6">
    <source>
        <dbReference type="ARBA" id="ARBA00022777"/>
    </source>
</evidence>
<dbReference type="InterPro" id="IPR003594">
    <property type="entry name" value="HATPase_dom"/>
</dbReference>
<evidence type="ECO:0000313" key="11">
    <source>
        <dbReference type="Proteomes" id="UP001500751"/>
    </source>
</evidence>
<evidence type="ECO:0000256" key="8">
    <source>
        <dbReference type="ARBA" id="ARBA00023012"/>
    </source>
</evidence>
<dbReference type="InterPro" id="IPR050482">
    <property type="entry name" value="Sensor_HK_TwoCompSys"/>
</dbReference>
<evidence type="ECO:0000256" key="7">
    <source>
        <dbReference type="ARBA" id="ARBA00022840"/>
    </source>
</evidence>
<gene>
    <name evidence="10" type="ORF">GCM10009839_47120</name>
</gene>
<evidence type="ECO:0000313" key="10">
    <source>
        <dbReference type="EMBL" id="GAA2039662.1"/>
    </source>
</evidence>
<sequence>MAQDGRPSLRQATSAARLVESAREQILGTYAERLTCLNDDTAGDSARLRQSLANAGQLLSEVVSNLRGGLVAAEPGGPRTARDAGASQSCEEEHQEEHPKESIQEASAFFQAALASTALLIEPGPDWIDLYLLVALALEESLTLRMHESVSSYTGFLLKQFRCAQVTERRRIARDLHDRIGNSVSVAHRQLELYDLYRTSQPSKADAKVEAAQRAIAESMRNLRVVASDLHPRDQVKNLEKALRTALRGANTDGVDVTLTVRGEESGVPCTVLDQTLLILREAVINALRHASATTLTIEIDVTPDELRASVADDGRGFDPGRAPADRHGVGLKSMVERAELLHGTLCVSSRIGAGTRVVLWAPLKGPADADADAVAE</sequence>
<evidence type="ECO:0000259" key="9">
    <source>
        <dbReference type="PROSITE" id="PS50109"/>
    </source>
</evidence>
<keyword evidence="4" id="KW-0808">Transferase</keyword>
<dbReference type="InterPro" id="IPR011712">
    <property type="entry name" value="Sig_transdc_His_kin_sub3_dim/P"/>
</dbReference>
<evidence type="ECO:0000256" key="5">
    <source>
        <dbReference type="ARBA" id="ARBA00022741"/>
    </source>
</evidence>
<proteinExistence type="predicted"/>
<dbReference type="Gene3D" id="3.30.565.10">
    <property type="entry name" value="Histidine kinase-like ATPase, C-terminal domain"/>
    <property type="match status" value="1"/>
</dbReference>
<evidence type="ECO:0000256" key="3">
    <source>
        <dbReference type="ARBA" id="ARBA00022553"/>
    </source>
</evidence>
<keyword evidence="7" id="KW-0067">ATP-binding</keyword>
<dbReference type="RefSeq" id="WP_344667811.1">
    <property type="nucleotide sequence ID" value="NZ_BAAAQN010000028.1"/>
</dbReference>
<keyword evidence="11" id="KW-1185">Reference proteome</keyword>
<organism evidence="10 11">
    <name type="scientific">Catenulispora yoronensis</name>
    <dbReference type="NCBI Taxonomy" id="450799"/>
    <lineage>
        <taxon>Bacteria</taxon>
        <taxon>Bacillati</taxon>
        <taxon>Actinomycetota</taxon>
        <taxon>Actinomycetes</taxon>
        <taxon>Catenulisporales</taxon>
        <taxon>Catenulisporaceae</taxon>
        <taxon>Catenulispora</taxon>
    </lineage>
</organism>
<protein>
    <recommendedName>
        <fullName evidence="2">histidine kinase</fullName>
        <ecNumber evidence="2">2.7.13.3</ecNumber>
    </recommendedName>
</protein>
<dbReference type="SMART" id="SM00387">
    <property type="entry name" value="HATPase_c"/>
    <property type="match status" value="1"/>
</dbReference>
<dbReference type="PANTHER" id="PTHR24421:SF10">
    <property type="entry name" value="NITRATE_NITRITE SENSOR PROTEIN NARQ"/>
    <property type="match status" value="1"/>
</dbReference>
<dbReference type="GO" id="GO:0016301">
    <property type="term" value="F:kinase activity"/>
    <property type="evidence" value="ECO:0007669"/>
    <property type="project" value="UniProtKB-KW"/>
</dbReference>
<keyword evidence="5" id="KW-0547">Nucleotide-binding</keyword>
<evidence type="ECO:0000256" key="2">
    <source>
        <dbReference type="ARBA" id="ARBA00012438"/>
    </source>
</evidence>
<dbReference type="Gene3D" id="1.20.5.1930">
    <property type="match status" value="1"/>
</dbReference>
<evidence type="ECO:0000256" key="4">
    <source>
        <dbReference type="ARBA" id="ARBA00022679"/>
    </source>
</evidence>
<dbReference type="SUPFAM" id="SSF55874">
    <property type="entry name" value="ATPase domain of HSP90 chaperone/DNA topoisomerase II/histidine kinase"/>
    <property type="match status" value="1"/>
</dbReference>
<keyword evidence="6 10" id="KW-0418">Kinase</keyword>
<name>A0ABP5G3L6_9ACTN</name>
<evidence type="ECO:0000256" key="1">
    <source>
        <dbReference type="ARBA" id="ARBA00000085"/>
    </source>
</evidence>
<keyword evidence="3" id="KW-0597">Phosphoprotein</keyword>
<keyword evidence="8" id="KW-0902">Two-component regulatory system</keyword>
<reference evidence="11" key="1">
    <citation type="journal article" date="2019" name="Int. J. Syst. Evol. Microbiol.">
        <title>The Global Catalogue of Microorganisms (GCM) 10K type strain sequencing project: providing services to taxonomists for standard genome sequencing and annotation.</title>
        <authorList>
            <consortium name="The Broad Institute Genomics Platform"/>
            <consortium name="The Broad Institute Genome Sequencing Center for Infectious Disease"/>
            <person name="Wu L."/>
            <person name="Ma J."/>
        </authorList>
    </citation>
    <scope>NUCLEOTIDE SEQUENCE [LARGE SCALE GENOMIC DNA]</scope>
    <source>
        <strain evidence="11">JCM 16014</strain>
    </source>
</reference>
<dbReference type="CDD" id="cd16917">
    <property type="entry name" value="HATPase_UhpB-NarQ-NarX-like"/>
    <property type="match status" value="1"/>
</dbReference>
<dbReference type="InterPro" id="IPR036890">
    <property type="entry name" value="HATPase_C_sf"/>
</dbReference>
<dbReference type="PANTHER" id="PTHR24421">
    <property type="entry name" value="NITRATE/NITRITE SENSOR PROTEIN NARX-RELATED"/>
    <property type="match status" value="1"/>
</dbReference>
<dbReference type="Pfam" id="PF02518">
    <property type="entry name" value="HATPase_c"/>
    <property type="match status" value="1"/>
</dbReference>
<accession>A0ABP5G3L6</accession>
<feature type="domain" description="Histidine kinase" evidence="9">
    <location>
        <begin position="279"/>
        <end position="366"/>
    </location>
</feature>
<comment type="caution">
    <text evidence="10">The sequence shown here is derived from an EMBL/GenBank/DDBJ whole genome shotgun (WGS) entry which is preliminary data.</text>
</comment>
<dbReference type="Pfam" id="PF07730">
    <property type="entry name" value="HisKA_3"/>
    <property type="match status" value="1"/>
</dbReference>
<dbReference type="InterPro" id="IPR005467">
    <property type="entry name" value="His_kinase_dom"/>
</dbReference>
<dbReference type="PROSITE" id="PS50109">
    <property type="entry name" value="HIS_KIN"/>
    <property type="match status" value="1"/>
</dbReference>
<comment type="catalytic activity">
    <reaction evidence="1">
        <text>ATP + protein L-histidine = ADP + protein N-phospho-L-histidine.</text>
        <dbReference type="EC" id="2.7.13.3"/>
    </reaction>
</comment>
<dbReference type="EMBL" id="BAAAQN010000028">
    <property type="protein sequence ID" value="GAA2039662.1"/>
    <property type="molecule type" value="Genomic_DNA"/>
</dbReference>
<dbReference type="EC" id="2.7.13.3" evidence="2"/>
<dbReference type="Proteomes" id="UP001500751">
    <property type="component" value="Unassembled WGS sequence"/>
</dbReference>